<reference evidence="1 2" key="1">
    <citation type="submission" date="2014-09" db="EMBL/GenBank/DDBJ databases">
        <title>Draft genome sequence of Streptomyces natalensis ATCC 27448, producer of the antifungal pimaricin.</title>
        <authorList>
            <person name="Mendes M.V."/>
            <person name="Beites T."/>
            <person name="Pires S."/>
            <person name="Santos C.L."/>
            <person name="Moradas-Ferreira P."/>
        </authorList>
    </citation>
    <scope>NUCLEOTIDE SEQUENCE [LARGE SCALE GENOMIC DNA]</scope>
    <source>
        <strain evidence="1 2">ATCC 27448</strain>
    </source>
</reference>
<name>A0A0D7CNW6_9ACTN</name>
<keyword evidence="2" id="KW-1185">Reference proteome</keyword>
<proteinExistence type="predicted"/>
<protein>
    <submittedName>
        <fullName evidence="1">Transposase</fullName>
    </submittedName>
</protein>
<dbReference type="EMBL" id="JRKI01000018">
    <property type="protein sequence ID" value="KIZ17560.1"/>
    <property type="molecule type" value="Genomic_DNA"/>
</dbReference>
<sequence length="85" mass="9744">MWARPNQVERWFGLLTDKLIRRGVHTSVKALEDDITAWIDTWNEEPQPFTWTKTADEILNSLADYLAKVTTTDTARGFPLHKAGS</sequence>
<organism evidence="1 2">
    <name type="scientific">Streptomyces natalensis ATCC 27448</name>
    <dbReference type="NCBI Taxonomy" id="1240678"/>
    <lineage>
        <taxon>Bacteria</taxon>
        <taxon>Bacillati</taxon>
        <taxon>Actinomycetota</taxon>
        <taxon>Actinomycetes</taxon>
        <taxon>Kitasatosporales</taxon>
        <taxon>Streptomycetaceae</taxon>
        <taxon>Streptomyces</taxon>
    </lineage>
</organism>
<comment type="caution">
    <text evidence="1">The sequence shown here is derived from an EMBL/GenBank/DDBJ whole genome shotgun (WGS) entry which is preliminary data.</text>
</comment>
<evidence type="ECO:0000313" key="1">
    <source>
        <dbReference type="EMBL" id="KIZ17560.1"/>
    </source>
</evidence>
<evidence type="ECO:0000313" key="2">
    <source>
        <dbReference type="Proteomes" id="UP000032458"/>
    </source>
</evidence>
<dbReference type="AlphaFoldDB" id="A0A0D7CNW6"/>
<accession>A0A0D7CNW6</accession>
<dbReference type="PATRIC" id="fig|1240678.4.peg.2896"/>
<dbReference type="Proteomes" id="UP000032458">
    <property type="component" value="Unassembled WGS sequence"/>
</dbReference>
<gene>
    <name evidence="1" type="ORF">SNA_13805</name>
</gene>